<evidence type="ECO:0000313" key="5">
    <source>
        <dbReference type="Proteomes" id="UP000245884"/>
    </source>
</evidence>
<evidence type="ECO:0008006" key="6">
    <source>
        <dbReference type="Google" id="ProtNLM"/>
    </source>
</evidence>
<dbReference type="PANTHER" id="PTHR44051">
    <property type="entry name" value="GLUTATHIONE S-TRANSFERASE-RELATED"/>
    <property type="match status" value="1"/>
</dbReference>
<reference evidence="4 5" key="1">
    <citation type="journal article" date="2018" name="Mol. Biol. Evol.">
        <title>Broad Genomic Sampling Reveals a Smut Pathogenic Ancestry of the Fungal Clade Ustilaginomycotina.</title>
        <authorList>
            <person name="Kijpornyongpan T."/>
            <person name="Mondo S.J."/>
            <person name="Barry K."/>
            <person name="Sandor L."/>
            <person name="Lee J."/>
            <person name="Lipzen A."/>
            <person name="Pangilinan J."/>
            <person name="LaButti K."/>
            <person name="Hainaut M."/>
            <person name="Henrissat B."/>
            <person name="Grigoriev I.V."/>
            <person name="Spatafora J.W."/>
            <person name="Aime M.C."/>
        </authorList>
    </citation>
    <scope>NUCLEOTIDE SEQUENCE [LARGE SCALE GENOMIC DNA]</scope>
    <source>
        <strain evidence="4 5">MCA 5214</strain>
    </source>
</reference>
<dbReference type="EMBL" id="KZ819662">
    <property type="protein sequence ID" value="PWN30688.1"/>
    <property type="molecule type" value="Genomic_DNA"/>
</dbReference>
<gene>
    <name evidence="4" type="ORF">BDZ90DRAFT_20791</name>
</gene>
<dbReference type="AlphaFoldDB" id="A0A316V112"/>
<dbReference type="InterPro" id="IPR004046">
    <property type="entry name" value="GST_C"/>
</dbReference>
<dbReference type="Pfam" id="PF13409">
    <property type="entry name" value="GST_N_2"/>
    <property type="match status" value="1"/>
</dbReference>
<dbReference type="OrthoDB" id="249703at2759"/>
<dbReference type="Gene3D" id="1.20.1050.10">
    <property type="match status" value="1"/>
</dbReference>
<dbReference type="InterPro" id="IPR040079">
    <property type="entry name" value="Glutathione_S-Trfase"/>
</dbReference>
<comment type="similarity">
    <text evidence="1">Belongs to the GST superfamily.</text>
</comment>
<dbReference type="InterPro" id="IPR004045">
    <property type="entry name" value="Glutathione_S-Trfase_N"/>
</dbReference>
<evidence type="ECO:0000256" key="1">
    <source>
        <dbReference type="ARBA" id="ARBA00007409"/>
    </source>
</evidence>
<dbReference type="SUPFAM" id="SSF52833">
    <property type="entry name" value="Thioredoxin-like"/>
    <property type="match status" value="1"/>
</dbReference>
<dbReference type="CDD" id="cd00570">
    <property type="entry name" value="GST_N_family"/>
    <property type="match status" value="1"/>
</dbReference>
<name>A0A316V112_9BASI</name>
<feature type="domain" description="GST C-terminal" evidence="3">
    <location>
        <begin position="131"/>
        <end position="275"/>
    </location>
</feature>
<dbReference type="InterPro" id="IPR036282">
    <property type="entry name" value="Glutathione-S-Trfase_C_sf"/>
</dbReference>
<keyword evidence="5" id="KW-1185">Reference proteome</keyword>
<organism evidence="4 5">
    <name type="scientific">Jaminaea rosea</name>
    <dbReference type="NCBI Taxonomy" id="1569628"/>
    <lineage>
        <taxon>Eukaryota</taxon>
        <taxon>Fungi</taxon>
        <taxon>Dikarya</taxon>
        <taxon>Basidiomycota</taxon>
        <taxon>Ustilaginomycotina</taxon>
        <taxon>Exobasidiomycetes</taxon>
        <taxon>Microstromatales</taxon>
        <taxon>Microstromatales incertae sedis</taxon>
        <taxon>Jaminaea</taxon>
    </lineage>
</organism>
<accession>A0A316V112</accession>
<evidence type="ECO:0000259" key="2">
    <source>
        <dbReference type="PROSITE" id="PS50404"/>
    </source>
</evidence>
<dbReference type="InterPro" id="IPR036249">
    <property type="entry name" value="Thioredoxin-like_sf"/>
</dbReference>
<sequence length="277" mass="30318">MTTPDVRGSSEELGMLEVYGAPFSTFTRTITMALHHLQLPFVFRHHPPHSSEIKAHNPLGLVPVLVHRPNPLFSPKQTSHVALPQIVLYESNAIRRYIDDALSTIAHGKGNKVSELNPALDSREPQALLKTAALRASVDQIVSIASTTVFTALEARIIKVRQSLEQNKADEATIGVAVEEAMEGGQLVLDLLEGFIKENQQANGAHGDWFVGDDLSWADLYVYPILADLKSIPEGPKLLSKTPLVAKWVERMEAAAPAKATYAHTVPDMRKKQGAAQ</sequence>
<dbReference type="RefSeq" id="XP_025365300.1">
    <property type="nucleotide sequence ID" value="XM_025503994.1"/>
</dbReference>
<evidence type="ECO:0000259" key="3">
    <source>
        <dbReference type="PROSITE" id="PS50405"/>
    </source>
</evidence>
<dbReference type="STRING" id="1569628.A0A316V112"/>
<dbReference type="SUPFAM" id="SSF47616">
    <property type="entry name" value="GST C-terminal domain-like"/>
    <property type="match status" value="1"/>
</dbReference>
<dbReference type="CDD" id="cd00299">
    <property type="entry name" value="GST_C_family"/>
    <property type="match status" value="1"/>
</dbReference>
<dbReference type="InterPro" id="IPR010987">
    <property type="entry name" value="Glutathione-S-Trfase_C-like"/>
</dbReference>
<protein>
    <recommendedName>
        <fullName evidence="6">Glutathione S-transferase</fullName>
    </recommendedName>
</protein>
<feature type="domain" description="GST N-terminal" evidence="2">
    <location>
        <begin position="14"/>
        <end position="106"/>
    </location>
</feature>
<dbReference type="PROSITE" id="PS50404">
    <property type="entry name" value="GST_NTER"/>
    <property type="match status" value="1"/>
</dbReference>
<dbReference type="SFLD" id="SFLDS00019">
    <property type="entry name" value="Glutathione_Transferase_(cytos"/>
    <property type="match status" value="1"/>
</dbReference>
<dbReference type="Pfam" id="PF00043">
    <property type="entry name" value="GST_C"/>
    <property type="match status" value="1"/>
</dbReference>
<proteinExistence type="inferred from homology"/>
<dbReference type="PANTHER" id="PTHR44051:SF8">
    <property type="entry name" value="GLUTATHIONE S-TRANSFERASE GSTA"/>
    <property type="match status" value="1"/>
</dbReference>
<dbReference type="Proteomes" id="UP000245884">
    <property type="component" value="Unassembled WGS sequence"/>
</dbReference>
<dbReference type="PROSITE" id="PS50405">
    <property type="entry name" value="GST_CTER"/>
    <property type="match status" value="1"/>
</dbReference>
<evidence type="ECO:0000313" key="4">
    <source>
        <dbReference type="EMBL" id="PWN30688.1"/>
    </source>
</evidence>
<dbReference type="GeneID" id="37025817"/>
<dbReference type="Gene3D" id="3.40.30.10">
    <property type="entry name" value="Glutaredoxin"/>
    <property type="match status" value="1"/>
</dbReference>